<dbReference type="OrthoDB" id="965844at2"/>
<keyword evidence="1" id="KW-0805">Transcription regulation</keyword>
<keyword evidence="2" id="KW-0238">DNA-binding</keyword>
<keyword evidence="3" id="KW-0804">Transcription</keyword>
<comment type="caution">
    <text evidence="5">The sequence shown here is derived from an EMBL/GenBank/DDBJ whole genome shotgun (WGS) entry which is preliminary data.</text>
</comment>
<dbReference type="RefSeq" id="WP_128195058.1">
    <property type="nucleotide sequence ID" value="NZ_SACJ01000005.1"/>
</dbReference>
<dbReference type="InterPro" id="IPR035965">
    <property type="entry name" value="PAS-like_dom_sf"/>
</dbReference>
<keyword evidence="6" id="KW-1185">Reference proteome</keyword>
<dbReference type="SUPFAM" id="SSF46894">
    <property type="entry name" value="C-terminal effector domain of the bipartite response regulators"/>
    <property type="match status" value="1"/>
</dbReference>
<proteinExistence type="predicted"/>
<dbReference type="Gene3D" id="3.30.450.20">
    <property type="entry name" value="PAS domain"/>
    <property type="match status" value="1"/>
</dbReference>
<dbReference type="PANTHER" id="PTHR44688:SF16">
    <property type="entry name" value="DNA-BINDING TRANSCRIPTIONAL ACTIVATOR DEVR_DOSR"/>
    <property type="match status" value="1"/>
</dbReference>
<dbReference type="Gene3D" id="1.10.10.10">
    <property type="entry name" value="Winged helix-like DNA-binding domain superfamily/Winged helix DNA-binding domain"/>
    <property type="match status" value="1"/>
</dbReference>
<gene>
    <name evidence="5" type="ORF">EOD40_09780</name>
</gene>
<dbReference type="InterPro" id="IPR036388">
    <property type="entry name" value="WH-like_DNA-bd_sf"/>
</dbReference>
<dbReference type="GO" id="GO:0003677">
    <property type="term" value="F:DNA binding"/>
    <property type="evidence" value="ECO:0007669"/>
    <property type="project" value="UniProtKB-KW"/>
</dbReference>
<evidence type="ECO:0000256" key="2">
    <source>
        <dbReference type="ARBA" id="ARBA00023125"/>
    </source>
</evidence>
<dbReference type="Pfam" id="PF00196">
    <property type="entry name" value="GerE"/>
    <property type="match status" value="1"/>
</dbReference>
<dbReference type="InterPro" id="IPR000792">
    <property type="entry name" value="Tscrpt_reg_LuxR_C"/>
</dbReference>
<evidence type="ECO:0000259" key="4">
    <source>
        <dbReference type="PROSITE" id="PS50043"/>
    </source>
</evidence>
<sequence>MNKPITSETFYIDFIDSLQSNGKVHPKEHYLKSDTFFKNGLHLLPCVMYLLDFQKQSFFFISDEIKSFIGYSSEDFYSFGHSGFLDLFNPKDLKEYIEPVFREFVSYASNLNKGQIKNIRFSVNYRIKHKQGHYIQLLDQFIVLETNENNYPIIILGIYNDITTTKTDDKIIFTITEIDSKKGDVPIYSKTFPESIAVTSKEKEILQLLKNGETSKSIATKLNISYHTVNAHRRNILEKFNFKNTSELISYCMSNEII</sequence>
<dbReference type="InterPro" id="IPR013655">
    <property type="entry name" value="PAS_fold_3"/>
</dbReference>
<accession>A0A3S2XD31</accession>
<dbReference type="InterPro" id="IPR016032">
    <property type="entry name" value="Sig_transdc_resp-reg_C-effctor"/>
</dbReference>
<dbReference type="PROSITE" id="PS50043">
    <property type="entry name" value="HTH_LUXR_2"/>
    <property type="match status" value="1"/>
</dbReference>
<dbReference type="Proteomes" id="UP000285211">
    <property type="component" value="Unassembled WGS sequence"/>
</dbReference>
<protein>
    <recommendedName>
        <fullName evidence="4">HTH luxR-type domain-containing protein</fullName>
    </recommendedName>
</protein>
<evidence type="ECO:0000313" key="6">
    <source>
        <dbReference type="Proteomes" id="UP000285211"/>
    </source>
</evidence>
<organism evidence="5 6">
    <name type="scientific">Flavobacterium sufflavum</name>
    <dbReference type="NCBI Taxonomy" id="1921138"/>
    <lineage>
        <taxon>Bacteria</taxon>
        <taxon>Pseudomonadati</taxon>
        <taxon>Bacteroidota</taxon>
        <taxon>Flavobacteriia</taxon>
        <taxon>Flavobacteriales</taxon>
        <taxon>Flavobacteriaceae</taxon>
        <taxon>Flavobacterium</taxon>
    </lineage>
</organism>
<dbReference type="PRINTS" id="PR00038">
    <property type="entry name" value="HTHLUXR"/>
</dbReference>
<dbReference type="AlphaFoldDB" id="A0A3S2XD31"/>
<dbReference type="PROSITE" id="PS00622">
    <property type="entry name" value="HTH_LUXR_1"/>
    <property type="match status" value="1"/>
</dbReference>
<dbReference type="SMART" id="SM00421">
    <property type="entry name" value="HTH_LUXR"/>
    <property type="match status" value="1"/>
</dbReference>
<dbReference type="CDD" id="cd06170">
    <property type="entry name" value="LuxR_C_like"/>
    <property type="match status" value="1"/>
</dbReference>
<evidence type="ECO:0000256" key="1">
    <source>
        <dbReference type="ARBA" id="ARBA00023015"/>
    </source>
</evidence>
<evidence type="ECO:0000256" key="3">
    <source>
        <dbReference type="ARBA" id="ARBA00023163"/>
    </source>
</evidence>
<dbReference type="GO" id="GO:0006355">
    <property type="term" value="P:regulation of DNA-templated transcription"/>
    <property type="evidence" value="ECO:0007669"/>
    <property type="project" value="InterPro"/>
</dbReference>
<evidence type="ECO:0000313" key="5">
    <source>
        <dbReference type="EMBL" id="RVT75733.1"/>
    </source>
</evidence>
<dbReference type="PANTHER" id="PTHR44688">
    <property type="entry name" value="DNA-BINDING TRANSCRIPTIONAL ACTIVATOR DEVR_DOSR"/>
    <property type="match status" value="1"/>
</dbReference>
<feature type="domain" description="HTH luxR-type" evidence="4">
    <location>
        <begin position="191"/>
        <end position="256"/>
    </location>
</feature>
<dbReference type="Pfam" id="PF08447">
    <property type="entry name" value="PAS_3"/>
    <property type="match status" value="1"/>
</dbReference>
<dbReference type="EMBL" id="SACJ01000005">
    <property type="protein sequence ID" value="RVT75733.1"/>
    <property type="molecule type" value="Genomic_DNA"/>
</dbReference>
<name>A0A3S2XD31_9FLAO</name>
<dbReference type="SUPFAM" id="SSF55785">
    <property type="entry name" value="PYP-like sensor domain (PAS domain)"/>
    <property type="match status" value="1"/>
</dbReference>
<reference evidence="5 6" key="1">
    <citation type="submission" date="2019-01" db="EMBL/GenBank/DDBJ databases">
        <authorList>
            <person name="Chen W.-M."/>
        </authorList>
    </citation>
    <scope>NUCLEOTIDE SEQUENCE [LARGE SCALE GENOMIC DNA]</scope>
    <source>
        <strain evidence="5 6">BBQ-12</strain>
    </source>
</reference>